<keyword evidence="2" id="KW-0969">Cilium</keyword>
<accession>A0A4U0SQL5</accession>
<feature type="domain" description="SAF" evidence="1">
    <location>
        <begin position="19"/>
        <end position="83"/>
    </location>
</feature>
<reference evidence="2 3" key="1">
    <citation type="submission" date="2019-04" db="EMBL/GenBank/DDBJ databases">
        <title>Streptomyces oryziradicis sp. nov., a novel actinomycete isolated from rhizosphere soil of rice (Oryza sativa L.).</title>
        <authorList>
            <person name="Li C."/>
        </authorList>
    </citation>
    <scope>NUCLEOTIDE SEQUENCE [LARGE SCALE GENOMIC DNA]</scope>
    <source>
        <strain evidence="2 3">NEAU-C40</strain>
    </source>
</reference>
<keyword evidence="3" id="KW-1185">Reference proteome</keyword>
<comment type="caution">
    <text evidence="2">The sequence shown here is derived from an EMBL/GenBank/DDBJ whole genome shotgun (WGS) entry which is preliminary data.</text>
</comment>
<organism evidence="2 3">
    <name type="scientific">Actinacidiphila oryziradicis</name>
    <dbReference type="NCBI Taxonomy" id="2571141"/>
    <lineage>
        <taxon>Bacteria</taxon>
        <taxon>Bacillati</taxon>
        <taxon>Actinomycetota</taxon>
        <taxon>Actinomycetes</taxon>
        <taxon>Kitasatosporales</taxon>
        <taxon>Streptomycetaceae</taxon>
        <taxon>Actinacidiphila</taxon>
    </lineage>
</organism>
<dbReference type="AlphaFoldDB" id="A0A4U0SQL5"/>
<evidence type="ECO:0000259" key="1">
    <source>
        <dbReference type="SMART" id="SM00858"/>
    </source>
</evidence>
<gene>
    <name evidence="2" type="ORF">FCI23_07075</name>
</gene>
<proteinExistence type="predicted"/>
<sequence>MMVCAVGFAALLGQAGRKTPVLAVARSLPAGHVLVAGDLRKVELGVDDAAGHVVPAADAGSVVGQVAAVPLAAGSLLAPEQVGESSQYPPAGRAQVSFAVEPGAVPAGLVAGQRAAVLAGSPDAAGAPKDGAEVKEDPLVGVVTDVTAGEGESAPSVVTMLVDTAAARRAAQLDKPHVVVLSPVGREVP</sequence>
<dbReference type="SMART" id="SM00858">
    <property type="entry name" value="SAF"/>
    <property type="match status" value="1"/>
</dbReference>
<dbReference type="Proteomes" id="UP000305778">
    <property type="component" value="Unassembled WGS sequence"/>
</dbReference>
<dbReference type="InterPro" id="IPR013974">
    <property type="entry name" value="SAF"/>
</dbReference>
<dbReference type="EMBL" id="SUMC01000005">
    <property type="protein sequence ID" value="TKA12266.1"/>
    <property type="molecule type" value="Genomic_DNA"/>
</dbReference>
<protein>
    <submittedName>
        <fullName evidence="2">Flagellar biosynthesis protein FlgA</fullName>
    </submittedName>
</protein>
<keyword evidence="2" id="KW-0966">Cell projection</keyword>
<name>A0A4U0SQL5_9ACTN</name>
<evidence type="ECO:0000313" key="2">
    <source>
        <dbReference type="EMBL" id="TKA12266.1"/>
    </source>
</evidence>
<dbReference type="CDD" id="cd11614">
    <property type="entry name" value="SAF_CpaB_FlgA_like"/>
    <property type="match status" value="1"/>
</dbReference>
<keyword evidence="2" id="KW-0282">Flagellum</keyword>
<dbReference type="OrthoDB" id="3214303at2"/>
<dbReference type="Pfam" id="PF08666">
    <property type="entry name" value="SAF"/>
    <property type="match status" value="1"/>
</dbReference>
<evidence type="ECO:0000313" key="3">
    <source>
        <dbReference type="Proteomes" id="UP000305778"/>
    </source>
</evidence>